<dbReference type="AlphaFoldDB" id="A0A0R3S7Q8"/>
<evidence type="ECO:0000313" key="2">
    <source>
        <dbReference type="Proteomes" id="UP000274504"/>
    </source>
</evidence>
<reference evidence="1 2" key="2">
    <citation type="submission" date="2018-11" db="EMBL/GenBank/DDBJ databases">
        <authorList>
            <consortium name="Pathogen Informatics"/>
        </authorList>
    </citation>
    <scope>NUCLEOTIDE SEQUENCE [LARGE SCALE GENOMIC DNA]</scope>
</reference>
<sequence>MELSPSSSGRTEDHSSVIFIKVSFFFTSCLSPNIWFHISPYFSPISRPNIGQFNPSISTQQDLENFVQFLILDVRTRHHSIVTLDLPCISLTTIVDSSLRQLNNPATRTSLLADLGITRSTSVLLEHEDIMIRFVIFVFHFRADSETCLNIQQSGSATFCHRRPFPSDADGHLDLFSILLGRGTSRPESQGSSSIALLLTLRELCINVLMRYIQVIGRFHLDFHGINAFSGSYIEGLWVLSKQLSWACLPVQLSSEIIEKLRCNYQLNASTLALLKNFVYDLDLSHNQVSREMIYELAVSWPRLAGLNLANIPDTLGAEQLKILAELKNLHYLNITGQEFVDGDVLKSLAALPKLKSLAITNNEYSECCWEELWHYHCLDGVVVSPLQILAVNGTAFKDSSLLAVVKLFPNLRVLNFQNTEVTGFYHSIDGVASLQELRFVMCSRKLVLFPPFLVPKVTPYEKKCGLIRIDVQRCDQLNIEQFLDQINGQPVQYINGFAQLPSVNCEYIQRLSEMDIPLKELSLSFFASSFPVSKLTKIIKNLSKSLCKLHLPMNSLEAVDNRSVNELVSSILMARHLQEIDFGKQSEILSTRQLIRIVRELSALERIIARDMT</sequence>
<proteinExistence type="predicted"/>
<gene>
    <name evidence="1" type="ORF">HDID_LOCUS101</name>
</gene>
<dbReference type="STRING" id="6216.A0A0R3S7Q8"/>
<reference evidence="3" key="1">
    <citation type="submission" date="2017-02" db="UniProtKB">
        <authorList>
            <consortium name="WormBaseParasite"/>
        </authorList>
    </citation>
    <scope>IDENTIFICATION</scope>
</reference>
<dbReference type="Proteomes" id="UP000274504">
    <property type="component" value="Unassembled WGS sequence"/>
</dbReference>
<name>A0A0R3S7Q8_HYMDI</name>
<organism evidence="3">
    <name type="scientific">Hymenolepis diminuta</name>
    <name type="common">Rat tapeworm</name>
    <dbReference type="NCBI Taxonomy" id="6216"/>
    <lineage>
        <taxon>Eukaryota</taxon>
        <taxon>Metazoa</taxon>
        <taxon>Spiralia</taxon>
        <taxon>Lophotrochozoa</taxon>
        <taxon>Platyhelminthes</taxon>
        <taxon>Cestoda</taxon>
        <taxon>Eucestoda</taxon>
        <taxon>Cyclophyllidea</taxon>
        <taxon>Hymenolepididae</taxon>
        <taxon>Hymenolepis</taxon>
    </lineage>
</organism>
<dbReference type="SUPFAM" id="SSF52047">
    <property type="entry name" value="RNI-like"/>
    <property type="match status" value="2"/>
</dbReference>
<evidence type="ECO:0000313" key="1">
    <source>
        <dbReference type="EMBL" id="VDL11719.1"/>
    </source>
</evidence>
<dbReference type="OrthoDB" id="6271780at2759"/>
<protein>
    <submittedName>
        <fullName evidence="3">Leucine-rich repeat-containing protein 14</fullName>
    </submittedName>
</protein>
<dbReference type="EMBL" id="UYSG01000010">
    <property type="protein sequence ID" value="VDL11719.1"/>
    <property type="molecule type" value="Genomic_DNA"/>
</dbReference>
<dbReference type="Gene3D" id="3.80.10.10">
    <property type="entry name" value="Ribonuclease Inhibitor"/>
    <property type="match status" value="1"/>
</dbReference>
<dbReference type="WBParaSite" id="HDID_0000010001-mRNA-1">
    <property type="protein sequence ID" value="HDID_0000010001-mRNA-1"/>
    <property type="gene ID" value="HDID_0000010001"/>
</dbReference>
<evidence type="ECO:0000313" key="3">
    <source>
        <dbReference type="WBParaSite" id="HDID_0000010001-mRNA-1"/>
    </source>
</evidence>
<accession>A0A0R3S7Q8</accession>
<dbReference type="InterPro" id="IPR032675">
    <property type="entry name" value="LRR_dom_sf"/>
</dbReference>